<feature type="compositionally biased region" description="Basic residues" evidence="1">
    <location>
        <begin position="279"/>
        <end position="296"/>
    </location>
</feature>
<evidence type="ECO:0000313" key="3">
    <source>
        <dbReference type="Proteomes" id="UP000193689"/>
    </source>
</evidence>
<feature type="compositionally biased region" description="Gly residues" evidence="1">
    <location>
        <begin position="398"/>
        <end position="409"/>
    </location>
</feature>
<evidence type="ECO:0000313" key="2">
    <source>
        <dbReference type="EMBL" id="ORY67617.1"/>
    </source>
</evidence>
<sequence>MNNGDIPSEQQVYAAIGNLVSNVNPLIAGLDHFWNGDNGALTDDMLVDIATQAKDLTQRAERVTTTTNALLVQRVNGHSRIANFVANRSADEINGDAPVMAGHDAGSMANRPADEVNNNSAIMAAKHADFLVNYSTASAAFRNAIATGNTPEADRNADIMTRLNKDLVAYHNTCLTVDDNANESGDAAGSAAGKENRNAKRKAVDNTDVIRIHPSARGQLPPASTAISKSTSKATVKLSCSSAIDQSVEKDGNDDPGEGSSKGRKSKKTAAKMPAASKPTKKGRPVWRPHKEKKPRSGMYKYGRSASVLEGVPDEQMTPIERAIVSNKPSPNTFNHPEDGSETNHRIFFSCQQKAKAKSTAVWDQPRPERRRRMEMMKANWDAMTEEEKSGKTIDGQGQAGSGLSGEGGAAPQPSVEHNFAGEEKAEQQEEDNNAGDVDMGSGEDESEASAVSDNDLEEWVPSHQVKCRH</sequence>
<protein>
    <submittedName>
        <fullName evidence="2">Uncharacterized protein</fullName>
    </submittedName>
</protein>
<feature type="region of interest" description="Disordered" evidence="1">
    <location>
        <begin position="178"/>
        <end position="470"/>
    </location>
</feature>
<keyword evidence="3" id="KW-1185">Reference proteome</keyword>
<feature type="compositionally biased region" description="Basic and acidic residues" evidence="1">
    <location>
        <begin position="194"/>
        <end position="211"/>
    </location>
</feature>
<dbReference type="RefSeq" id="XP_040718241.1">
    <property type="nucleotide sequence ID" value="XM_040858180.1"/>
</dbReference>
<gene>
    <name evidence="2" type="ORF">BCR38DRAFT_407574</name>
</gene>
<accession>A0A1Y2E853</accession>
<proteinExistence type="predicted"/>
<feature type="compositionally biased region" description="Basic and acidic residues" evidence="1">
    <location>
        <begin position="366"/>
        <end position="376"/>
    </location>
</feature>
<feature type="compositionally biased region" description="Low complexity" evidence="1">
    <location>
        <begin position="223"/>
        <end position="237"/>
    </location>
</feature>
<dbReference type="EMBL" id="MCFJ01000004">
    <property type="protein sequence ID" value="ORY67617.1"/>
    <property type="molecule type" value="Genomic_DNA"/>
</dbReference>
<feature type="compositionally biased region" description="Basic and acidic residues" evidence="1">
    <location>
        <begin position="336"/>
        <end position="345"/>
    </location>
</feature>
<organism evidence="2 3">
    <name type="scientific">Pseudomassariella vexata</name>
    <dbReference type="NCBI Taxonomy" id="1141098"/>
    <lineage>
        <taxon>Eukaryota</taxon>
        <taxon>Fungi</taxon>
        <taxon>Dikarya</taxon>
        <taxon>Ascomycota</taxon>
        <taxon>Pezizomycotina</taxon>
        <taxon>Sordariomycetes</taxon>
        <taxon>Xylariomycetidae</taxon>
        <taxon>Amphisphaeriales</taxon>
        <taxon>Pseudomassariaceae</taxon>
        <taxon>Pseudomassariella</taxon>
    </lineage>
</organism>
<dbReference type="GeneID" id="63774392"/>
<dbReference type="AlphaFoldDB" id="A0A1Y2E853"/>
<name>A0A1Y2E853_9PEZI</name>
<evidence type="ECO:0000256" key="1">
    <source>
        <dbReference type="SAM" id="MobiDB-lite"/>
    </source>
</evidence>
<reference evidence="2 3" key="1">
    <citation type="submission" date="2016-07" db="EMBL/GenBank/DDBJ databases">
        <title>Pervasive Adenine N6-methylation of Active Genes in Fungi.</title>
        <authorList>
            <consortium name="DOE Joint Genome Institute"/>
            <person name="Mondo S.J."/>
            <person name="Dannebaum R.O."/>
            <person name="Kuo R.C."/>
            <person name="Labutti K."/>
            <person name="Haridas S."/>
            <person name="Kuo A."/>
            <person name="Salamov A."/>
            <person name="Ahrendt S.R."/>
            <person name="Lipzen A."/>
            <person name="Sullivan W."/>
            <person name="Andreopoulos W.B."/>
            <person name="Clum A."/>
            <person name="Lindquist E."/>
            <person name="Daum C."/>
            <person name="Ramamoorthy G.K."/>
            <person name="Gryganskyi A."/>
            <person name="Culley D."/>
            <person name="Magnuson J.K."/>
            <person name="James T.Y."/>
            <person name="O'Malley M.A."/>
            <person name="Stajich J.E."/>
            <person name="Spatafora J.W."/>
            <person name="Visel A."/>
            <person name="Grigoriev I.V."/>
        </authorList>
    </citation>
    <scope>NUCLEOTIDE SEQUENCE [LARGE SCALE GENOMIC DNA]</scope>
    <source>
        <strain evidence="2 3">CBS 129021</strain>
    </source>
</reference>
<dbReference type="Proteomes" id="UP000193689">
    <property type="component" value="Unassembled WGS sequence"/>
</dbReference>
<dbReference type="InParanoid" id="A0A1Y2E853"/>
<comment type="caution">
    <text evidence="2">The sequence shown here is derived from an EMBL/GenBank/DDBJ whole genome shotgun (WGS) entry which is preliminary data.</text>
</comment>